<keyword evidence="3" id="KW-0732">Signal</keyword>
<protein>
    <recommendedName>
        <fullName evidence="4">Insulin-like domain-containing protein</fullName>
    </recommendedName>
</protein>
<evidence type="ECO:0000313" key="6">
    <source>
        <dbReference type="Proteomes" id="UP000708208"/>
    </source>
</evidence>
<comment type="caution">
    <text evidence="5">The sequence shown here is derived from an EMBL/GenBank/DDBJ whole genome shotgun (WGS) entry which is preliminary data.</text>
</comment>
<feature type="signal peptide" evidence="3">
    <location>
        <begin position="1"/>
        <end position="16"/>
    </location>
</feature>
<evidence type="ECO:0000259" key="4">
    <source>
        <dbReference type="SMART" id="SM00078"/>
    </source>
</evidence>
<dbReference type="SMART" id="SM00078">
    <property type="entry name" value="IlGF"/>
    <property type="match status" value="1"/>
</dbReference>
<dbReference type="Proteomes" id="UP000708208">
    <property type="component" value="Unassembled WGS sequence"/>
</dbReference>
<sequence>MKAFVCFLCAIATVLFDCRLIRLQLRDECKNTSSEHFLFLSPEVQITLPPVRVPEPGQTALTFHSVEVVTARIFSSQIQTMATATLRLSHVGKTCMLVVLVGVISQIFNLKAVQCLSLVEEVQNSYRQRDSFQFCGSKLASAIKAFCNTHANLQGLYAGPEHEPKILEPDRSRNPYFNIHNRENILQNKHPSGYDRVSRSVNDECCLKPCNRLQFLKYCATRDSYEDDESIESTTTPQPTSVFSEENWSIEEEESISLNDLPFIPLLIDLLWENDSPKKPHPPVIQGSPPIAVTFRRFTPETDHHFRPTVHSSHATRSLSPRDTHQIKQSTQSKLRPFSRYRPPASDETTRDFYSSEEQIAASRNSANLMQSKPIESQAVQITDDWPIHFFPIPGNTNSDGVLA</sequence>
<evidence type="ECO:0000256" key="2">
    <source>
        <dbReference type="SAM" id="MobiDB-lite"/>
    </source>
</evidence>
<dbReference type="GO" id="GO:0005576">
    <property type="term" value="C:extracellular region"/>
    <property type="evidence" value="ECO:0007669"/>
    <property type="project" value="UniProtKB-SubCell"/>
</dbReference>
<feature type="region of interest" description="Disordered" evidence="2">
    <location>
        <begin position="228"/>
        <end position="248"/>
    </location>
</feature>
<comment type="subcellular location">
    <subcellularLocation>
        <location evidence="1">Secreted</location>
    </subcellularLocation>
</comment>
<evidence type="ECO:0000256" key="3">
    <source>
        <dbReference type="SAM" id="SignalP"/>
    </source>
</evidence>
<dbReference type="InterPro" id="IPR016179">
    <property type="entry name" value="Insulin-like"/>
</dbReference>
<dbReference type="Pfam" id="PF00049">
    <property type="entry name" value="Insulin"/>
    <property type="match status" value="1"/>
</dbReference>
<feature type="compositionally biased region" description="Polar residues" evidence="2">
    <location>
        <begin position="232"/>
        <end position="243"/>
    </location>
</feature>
<feature type="region of interest" description="Disordered" evidence="2">
    <location>
        <begin position="303"/>
        <end position="351"/>
    </location>
</feature>
<feature type="compositionally biased region" description="Polar residues" evidence="2">
    <location>
        <begin position="310"/>
        <end position="319"/>
    </location>
</feature>
<gene>
    <name evidence="5" type="ORF">AFUS01_LOCUS15558</name>
</gene>
<feature type="chain" id="PRO_5035307023" description="Insulin-like domain-containing protein" evidence="3">
    <location>
        <begin position="17"/>
        <end position="404"/>
    </location>
</feature>
<dbReference type="AlphaFoldDB" id="A0A8J2JU54"/>
<dbReference type="CDD" id="cd04366">
    <property type="entry name" value="IlGF_insulin_bombyxin_like"/>
    <property type="match status" value="1"/>
</dbReference>
<proteinExistence type="inferred from homology"/>
<keyword evidence="1" id="KW-0964">Secreted</keyword>
<dbReference type="InterPro" id="IPR022353">
    <property type="entry name" value="Insulin_CS"/>
</dbReference>
<dbReference type="PROSITE" id="PS00262">
    <property type="entry name" value="INSULIN"/>
    <property type="match status" value="1"/>
</dbReference>
<dbReference type="EMBL" id="CAJVCH010138499">
    <property type="protein sequence ID" value="CAG7726660.1"/>
    <property type="molecule type" value="Genomic_DNA"/>
</dbReference>
<comment type="similarity">
    <text evidence="1">Belongs to the insulin family.</text>
</comment>
<feature type="domain" description="Insulin-like" evidence="4">
    <location>
        <begin position="132"/>
        <end position="219"/>
    </location>
</feature>
<organism evidence="5 6">
    <name type="scientific">Allacma fusca</name>
    <dbReference type="NCBI Taxonomy" id="39272"/>
    <lineage>
        <taxon>Eukaryota</taxon>
        <taxon>Metazoa</taxon>
        <taxon>Ecdysozoa</taxon>
        <taxon>Arthropoda</taxon>
        <taxon>Hexapoda</taxon>
        <taxon>Collembola</taxon>
        <taxon>Symphypleona</taxon>
        <taxon>Sminthuridae</taxon>
        <taxon>Allacma</taxon>
    </lineage>
</organism>
<evidence type="ECO:0000256" key="1">
    <source>
        <dbReference type="RuleBase" id="RU000406"/>
    </source>
</evidence>
<evidence type="ECO:0000313" key="5">
    <source>
        <dbReference type="EMBL" id="CAG7726660.1"/>
    </source>
</evidence>
<accession>A0A8J2JU54</accession>
<dbReference type="OrthoDB" id="6330326at2759"/>
<keyword evidence="6" id="KW-1185">Reference proteome</keyword>
<reference evidence="5" key="1">
    <citation type="submission" date="2021-06" db="EMBL/GenBank/DDBJ databases">
        <authorList>
            <person name="Hodson N. C."/>
            <person name="Mongue J. A."/>
            <person name="Jaron S. K."/>
        </authorList>
    </citation>
    <scope>NUCLEOTIDE SEQUENCE</scope>
</reference>
<name>A0A8J2JU54_9HEXA</name>
<dbReference type="GO" id="GO:0005179">
    <property type="term" value="F:hormone activity"/>
    <property type="evidence" value="ECO:0007669"/>
    <property type="project" value="InterPro"/>
</dbReference>